<comment type="similarity">
    <text evidence="3">Belongs to the peptidase M50B family.</text>
</comment>
<evidence type="ECO:0000256" key="3">
    <source>
        <dbReference type="ARBA" id="ARBA00007931"/>
    </source>
</evidence>
<organism evidence="14 15">
    <name type="scientific">Polystyrenella longa</name>
    <dbReference type="NCBI Taxonomy" id="2528007"/>
    <lineage>
        <taxon>Bacteria</taxon>
        <taxon>Pseudomonadati</taxon>
        <taxon>Planctomycetota</taxon>
        <taxon>Planctomycetia</taxon>
        <taxon>Planctomycetales</taxon>
        <taxon>Planctomycetaceae</taxon>
        <taxon>Polystyrenella</taxon>
    </lineage>
</organism>
<evidence type="ECO:0000256" key="8">
    <source>
        <dbReference type="ARBA" id="ARBA00022833"/>
    </source>
</evidence>
<dbReference type="PANTHER" id="PTHR39188">
    <property type="entry name" value="MEMBRANE-ASSOCIATED ZINC METALLOPROTEASE M50B"/>
    <property type="match status" value="1"/>
</dbReference>
<keyword evidence="4" id="KW-0645">Protease</keyword>
<gene>
    <name evidence="14" type="ORF">Pla110_12980</name>
</gene>
<protein>
    <submittedName>
        <fullName evidence="14">Peptidase family M50</fullName>
    </submittedName>
</protein>
<dbReference type="EMBL" id="CP036281">
    <property type="protein sequence ID" value="QDU79587.1"/>
    <property type="molecule type" value="Genomic_DNA"/>
</dbReference>
<evidence type="ECO:0000256" key="9">
    <source>
        <dbReference type="ARBA" id="ARBA00022989"/>
    </source>
</evidence>
<sequence>MPKIMGNEIEESSMFGRFGPTPFDIRFQLIGIPVIVHPAFWLLAAMFSWREQRLDLTMVGMICIFVSILVHEMGHAILQRKWGEVLDIQLHLFGGAASFIPGPGYTPLRSILVSLAGPAFGFILAGIALLVQWGAPRIDPIYEFLISDQRYEQYFMVSTSILIFLNIVWGIFNLLPLPPLDGGHVSMDVCKLISRRNGEIWAYRIAIVTAGLVILYIAKFAPHYRLVVLWCLLLGYQNWQALNQRTGKNW</sequence>
<evidence type="ECO:0000256" key="10">
    <source>
        <dbReference type="ARBA" id="ARBA00023049"/>
    </source>
</evidence>
<comment type="cofactor">
    <cofactor evidence="1">
        <name>Zn(2+)</name>
        <dbReference type="ChEBI" id="CHEBI:29105"/>
    </cofactor>
</comment>
<dbReference type="OrthoDB" id="166377at2"/>
<evidence type="ECO:0000256" key="1">
    <source>
        <dbReference type="ARBA" id="ARBA00001947"/>
    </source>
</evidence>
<feature type="transmembrane region" description="Helical" evidence="12">
    <location>
        <begin position="25"/>
        <end position="44"/>
    </location>
</feature>
<feature type="transmembrane region" description="Helical" evidence="12">
    <location>
        <begin position="111"/>
        <end position="133"/>
    </location>
</feature>
<dbReference type="AlphaFoldDB" id="A0A518CK46"/>
<dbReference type="Pfam" id="PF02163">
    <property type="entry name" value="Peptidase_M50"/>
    <property type="match status" value="1"/>
</dbReference>
<keyword evidence="6" id="KW-0479">Metal-binding</keyword>
<keyword evidence="9 12" id="KW-1133">Transmembrane helix</keyword>
<keyword evidence="11 12" id="KW-0472">Membrane</keyword>
<dbReference type="InterPro" id="IPR008915">
    <property type="entry name" value="Peptidase_M50"/>
</dbReference>
<proteinExistence type="inferred from homology"/>
<feature type="transmembrane region" description="Helical" evidence="12">
    <location>
        <begin position="201"/>
        <end position="218"/>
    </location>
</feature>
<accession>A0A518CK46</accession>
<feature type="transmembrane region" description="Helical" evidence="12">
    <location>
        <begin position="56"/>
        <end position="78"/>
    </location>
</feature>
<evidence type="ECO:0000256" key="4">
    <source>
        <dbReference type="ARBA" id="ARBA00022670"/>
    </source>
</evidence>
<feature type="domain" description="Peptidase M50" evidence="13">
    <location>
        <begin position="155"/>
        <end position="205"/>
    </location>
</feature>
<feature type="transmembrane region" description="Helical" evidence="12">
    <location>
        <begin position="154"/>
        <end position="172"/>
    </location>
</feature>
<keyword evidence="5 12" id="KW-0812">Transmembrane</keyword>
<evidence type="ECO:0000313" key="15">
    <source>
        <dbReference type="Proteomes" id="UP000317178"/>
    </source>
</evidence>
<keyword evidence="15" id="KW-1185">Reference proteome</keyword>
<comment type="subcellular location">
    <subcellularLocation>
        <location evidence="2">Membrane</location>
        <topology evidence="2">Multi-pass membrane protein</topology>
    </subcellularLocation>
</comment>
<reference evidence="14 15" key="1">
    <citation type="submission" date="2019-02" db="EMBL/GenBank/DDBJ databases">
        <title>Deep-cultivation of Planctomycetes and their phenomic and genomic characterization uncovers novel biology.</title>
        <authorList>
            <person name="Wiegand S."/>
            <person name="Jogler M."/>
            <person name="Boedeker C."/>
            <person name="Pinto D."/>
            <person name="Vollmers J."/>
            <person name="Rivas-Marin E."/>
            <person name="Kohn T."/>
            <person name="Peeters S.H."/>
            <person name="Heuer A."/>
            <person name="Rast P."/>
            <person name="Oberbeckmann S."/>
            <person name="Bunk B."/>
            <person name="Jeske O."/>
            <person name="Meyerdierks A."/>
            <person name="Storesund J.E."/>
            <person name="Kallscheuer N."/>
            <person name="Luecker S."/>
            <person name="Lage O.M."/>
            <person name="Pohl T."/>
            <person name="Merkel B.J."/>
            <person name="Hornburger P."/>
            <person name="Mueller R.-W."/>
            <person name="Bruemmer F."/>
            <person name="Labrenz M."/>
            <person name="Spormann A.M."/>
            <person name="Op den Camp H."/>
            <person name="Overmann J."/>
            <person name="Amann R."/>
            <person name="Jetten M.S.M."/>
            <person name="Mascher T."/>
            <person name="Medema M.H."/>
            <person name="Devos D.P."/>
            <person name="Kaster A.-K."/>
            <person name="Ovreas L."/>
            <person name="Rohde M."/>
            <person name="Galperin M.Y."/>
            <person name="Jogler C."/>
        </authorList>
    </citation>
    <scope>NUCLEOTIDE SEQUENCE [LARGE SCALE GENOMIC DNA]</scope>
    <source>
        <strain evidence="14 15">Pla110</strain>
    </source>
</reference>
<name>A0A518CK46_9PLAN</name>
<evidence type="ECO:0000256" key="5">
    <source>
        <dbReference type="ARBA" id="ARBA00022692"/>
    </source>
</evidence>
<keyword evidence="8" id="KW-0862">Zinc</keyword>
<dbReference type="Proteomes" id="UP000317178">
    <property type="component" value="Chromosome"/>
</dbReference>
<evidence type="ECO:0000259" key="13">
    <source>
        <dbReference type="Pfam" id="PF02163"/>
    </source>
</evidence>
<evidence type="ECO:0000256" key="11">
    <source>
        <dbReference type="ARBA" id="ARBA00023136"/>
    </source>
</evidence>
<dbReference type="GO" id="GO:0006508">
    <property type="term" value="P:proteolysis"/>
    <property type="evidence" value="ECO:0007669"/>
    <property type="project" value="UniProtKB-KW"/>
</dbReference>
<keyword evidence="7" id="KW-0378">Hydrolase</keyword>
<dbReference type="GO" id="GO:0016020">
    <property type="term" value="C:membrane"/>
    <property type="evidence" value="ECO:0007669"/>
    <property type="project" value="UniProtKB-SubCell"/>
</dbReference>
<evidence type="ECO:0000313" key="14">
    <source>
        <dbReference type="EMBL" id="QDU79587.1"/>
    </source>
</evidence>
<dbReference type="RefSeq" id="WP_144994304.1">
    <property type="nucleotide sequence ID" value="NZ_CP036281.1"/>
</dbReference>
<dbReference type="PANTHER" id="PTHR39188:SF3">
    <property type="entry name" value="STAGE IV SPORULATION PROTEIN FB"/>
    <property type="match status" value="1"/>
</dbReference>
<dbReference type="KEGG" id="plon:Pla110_12980"/>
<evidence type="ECO:0000256" key="7">
    <source>
        <dbReference type="ARBA" id="ARBA00022801"/>
    </source>
</evidence>
<evidence type="ECO:0000256" key="12">
    <source>
        <dbReference type="SAM" id="Phobius"/>
    </source>
</evidence>
<evidence type="ECO:0000256" key="6">
    <source>
        <dbReference type="ARBA" id="ARBA00022723"/>
    </source>
</evidence>
<keyword evidence="10" id="KW-0482">Metalloprotease</keyword>
<dbReference type="GO" id="GO:0008237">
    <property type="term" value="F:metallopeptidase activity"/>
    <property type="evidence" value="ECO:0007669"/>
    <property type="project" value="UniProtKB-KW"/>
</dbReference>
<evidence type="ECO:0000256" key="2">
    <source>
        <dbReference type="ARBA" id="ARBA00004141"/>
    </source>
</evidence>
<dbReference type="GO" id="GO:0046872">
    <property type="term" value="F:metal ion binding"/>
    <property type="evidence" value="ECO:0007669"/>
    <property type="project" value="UniProtKB-KW"/>
</dbReference>